<dbReference type="PANTHER" id="PTHR24421">
    <property type="entry name" value="NITRATE/NITRITE SENSOR PROTEIN NARX-RELATED"/>
    <property type="match status" value="1"/>
</dbReference>
<dbReference type="Gene3D" id="3.30.565.10">
    <property type="entry name" value="Histidine kinase-like ATPase, C-terminal domain"/>
    <property type="match status" value="1"/>
</dbReference>
<keyword evidence="6 11" id="KW-0418">Kinase</keyword>
<dbReference type="InterPro" id="IPR011712">
    <property type="entry name" value="Sig_transdc_His_kin_sub3_dim/P"/>
</dbReference>
<dbReference type="PANTHER" id="PTHR24421:SF10">
    <property type="entry name" value="NITRATE_NITRITE SENSOR PROTEIN NARQ"/>
    <property type="match status" value="1"/>
</dbReference>
<dbReference type="InterPro" id="IPR050482">
    <property type="entry name" value="Sensor_HK_TwoCompSys"/>
</dbReference>
<keyword evidence="9" id="KW-1133">Transmembrane helix</keyword>
<feature type="transmembrane region" description="Helical" evidence="9">
    <location>
        <begin position="92"/>
        <end position="123"/>
    </location>
</feature>
<keyword evidence="9" id="KW-0472">Membrane</keyword>
<keyword evidence="4" id="KW-0808">Transferase</keyword>
<evidence type="ECO:0000256" key="1">
    <source>
        <dbReference type="ARBA" id="ARBA00000085"/>
    </source>
</evidence>
<reference evidence="12" key="1">
    <citation type="journal article" date="2019" name="Int. J. Syst. Evol. Microbiol.">
        <title>The Global Catalogue of Microorganisms (GCM) 10K type strain sequencing project: providing services to taxonomists for standard genome sequencing and annotation.</title>
        <authorList>
            <consortium name="The Broad Institute Genomics Platform"/>
            <consortium name="The Broad Institute Genome Sequencing Center for Infectious Disease"/>
            <person name="Wu L."/>
            <person name="Ma J."/>
        </authorList>
    </citation>
    <scope>NUCLEOTIDE SEQUENCE [LARGE SCALE GENOMIC DNA]</scope>
    <source>
        <strain evidence="12">JCM 17939</strain>
    </source>
</reference>
<proteinExistence type="predicted"/>
<dbReference type="EC" id="2.7.13.3" evidence="2"/>
<keyword evidence="12" id="KW-1185">Reference proteome</keyword>
<protein>
    <recommendedName>
        <fullName evidence="2">histidine kinase</fullName>
        <ecNumber evidence="2">2.7.13.3</ecNumber>
    </recommendedName>
</protein>
<evidence type="ECO:0000313" key="12">
    <source>
        <dbReference type="Proteomes" id="UP001501442"/>
    </source>
</evidence>
<dbReference type="InterPro" id="IPR036890">
    <property type="entry name" value="HATPase_C_sf"/>
</dbReference>
<dbReference type="Pfam" id="PF07730">
    <property type="entry name" value="HisKA_3"/>
    <property type="match status" value="1"/>
</dbReference>
<evidence type="ECO:0000256" key="6">
    <source>
        <dbReference type="ARBA" id="ARBA00022777"/>
    </source>
</evidence>
<dbReference type="SUPFAM" id="SSF55874">
    <property type="entry name" value="ATPase domain of HSP90 chaperone/DNA topoisomerase II/histidine kinase"/>
    <property type="match status" value="1"/>
</dbReference>
<gene>
    <name evidence="11" type="ORF">GCM10023196_058500</name>
</gene>
<evidence type="ECO:0000256" key="8">
    <source>
        <dbReference type="ARBA" id="ARBA00023012"/>
    </source>
</evidence>
<dbReference type="EMBL" id="BAABHK010000008">
    <property type="protein sequence ID" value="GAA4630970.1"/>
    <property type="molecule type" value="Genomic_DNA"/>
</dbReference>
<dbReference type="GO" id="GO:0016301">
    <property type="term" value="F:kinase activity"/>
    <property type="evidence" value="ECO:0007669"/>
    <property type="project" value="UniProtKB-KW"/>
</dbReference>
<keyword evidence="5" id="KW-0547">Nucleotide-binding</keyword>
<feature type="transmembrane region" description="Helical" evidence="9">
    <location>
        <begin position="67"/>
        <end position="86"/>
    </location>
</feature>
<sequence>MPEADGEGDGYVDCVLRSLTARGGPTAITGSSVPPVLNVVRTLVLVVVLLTVPLAHPRLGAGGSGKALAVALVVTAVSYVGWLVLARRSERLTVVALAVLGTAGGVLAGVSPLSTAVAVGCVVTSAAGITLSTEASLAITAETVAAFLVAGLVTRAPTETLLGYPLTFIGLWAFGLTRHAYLLRAVQAEHTLAEARRAHEAETHAAALAERARIAREIHDVLAHSLATVSVNLQAAEGLLGALPPGPPELAKAIECIGRAGVFTREGLADARRAILALRDDAAPLPDQLSALAEEFQADGDVPVDFTVTGPPRPVTAEVGLAAYRTMQEALTNARKHAPGQPVGCSLEFTPTEVVVRIVNPLPAETGAGPLAAAGAGYGLTGLRERAALGGGTLTAGPVEEEWQVCLRIPA</sequence>
<evidence type="ECO:0000256" key="3">
    <source>
        <dbReference type="ARBA" id="ARBA00022553"/>
    </source>
</evidence>
<keyword evidence="8" id="KW-0902">Two-component regulatory system</keyword>
<evidence type="ECO:0000256" key="7">
    <source>
        <dbReference type="ARBA" id="ARBA00022840"/>
    </source>
</evidence>
<comment type="catalytic activity">
    <reaction evidence="1">
        <text>ATP + protein L-histidine = ADP + protein N-phospho-L-histidine.</text>
        <dbReference type="EC" id="2.7.13.3"/>
    </reaction>
</comment>
<keyword evidence="9" id="KW-0812">Transmembrane</keyword>
<evidence type="ECO:0000313" key="11">
    <source>
        <dbReference type="EMBL" id="GAA4630970.1"/>
    </source>
</evidence>
<dbReference type="Gene3D" id="1.20.5.1930">
    <property type="match status" value="1"/>
</dbReference>
<organism evidence="11 12">
    <name type="scientific">Actinoallomurus vinaceus</name>
    <dbReference type="NCBI Taxonomy" id="1080074"/>
    <lineage>
        <taxon>Bacteria</taxon>
        <taxon>Bacillati</taxon>
        <taxon>Actinomycetota</taxon>
        <taxon>Actinomycetes</taxon>
        <taxon>Streptosporangiales</taxon>
        <taxon>Thermomonosporaceae</taxon>
        <taxon>Actinoallomurus</taxon>
    </lineage>
</organism>
<evidence type="ECO:0000256" key="2">
    <source>
        <dbReference type="ARBA" id="ARBA00012438"/>
    </source>
</evidence>
<feature type="transmembrane region" description="Helical" evidence="9">
    <location>
        <begin position="135"/>
        <end position="156"/>
    </location>
</feature>
<dbReference type="Proteomes" id="UP001501442">
    <property type="component" value="Unassembled WGS sequence"/>
</dbReference>
<feature type="domain" description="Signal transduction histidine kinase subgroup 3 dimerisation and phosphoacceptor" evidence="10">
    <location>
        <begin position="210"/>
        <end position="281"/>
    </location>
</feature>
<feature type="transmembrane region" description="Helical" evidence="9">
    <location>
        <begin position="162"/>
        <end position="181"/>
    </location>
</feature>
<accession>A0ABP8UGV2</accession>
<name>A0ABP8UGV2_9ACTN</name>
<evidence type="ECO:0000256" key="4">
    <source>
        <dbReference type="ARBA" id="ARBA00022679"/>
    </source>
</evidence>
<evidence type="ECO:0000256" key="5">
    <source>
        <dbReference type="ARBA" id="ARBA00022741"/>
    </source>
</evidence>
<evidence type="ECO:0000256" key="9">
    <source>
        <dbReference type="SAM" id="Phobius"/>
    </source>
</evidence>
<evidence type="ECO:0000259" key="10">
    <source>
        <dbReference type="Pfam" id="PF07730"/>
    </source>
</evidence>
<keyword evidence="7" id="KW-0067">ATP-binding</keyword>
<keyword evidence="3" id="KW-0597">Phosphoprotein</keyword>
<comment type="caution">
    <text evidence="11">The sequence shown here is derived from an EMBL/GenBank/DDBJ whole genome shotgun (WGS) entry which is preliminary data.</text>
</comment>